<proteinExistence type="predicted"/>
<gene>
    <name evidence="1" type="ORF">ACFOW6_04590</name>
</gene>
<accession>A0ABV8UK23</accession>
<keyword evidence="2" id="KW-1185">Reference proteome</keyword>
<dbReference type="Pfam" id="PF11010">
    <property type="entry name" value="DUF2848"/>
    <property type="match status" value="1"/>
</dbReference>
<reference evidence="2" key="1">
    <citation type="journal article" date="2019" name="Int. J. Syst. Evol. Microbiol.">
        <title>The Global Catalogue of Microorganisms (GCM) 10K type strain sequencing project: providing services to taxonomists for standard genome sequencing and annotation.</title>
        <authorList>
            <consortium name="The Broad Institute Genomics Platform"/>
            <consortium name="The Broad Institute Genome Sequencing Center for Infectious Disease"/>
            <person name="Wu L."/>
            <person name="Ma J."/>
        </authorList>
    </citation>
    <scope>NUCLEOTIDE SEQUENCE [LARGE SCALE GENOMIC DNA]</scope>
    <source>
        <strain evidence="2">CECT 8472</strain>
    </source>
</reference>
<dbReference type="RefSeq" id="WP_382421157.1">
    <property type="nucleotide sequence ID" value="NZ_JBHSCW010000002.1"/>
</dbReference>
<dbReference type="InterPro" id="IPR021269">
    <property type="entry name" value="DUF2848"/>
</dbReference>
<dbReference type="EMBL" id="JBHSCW010000002">
    <property type="protein sequence ID" value="MFC4350818.1"/>
    <property type="molecule type" value="Genomic_DNA"/>
</dbReference>
<evidence type="ECO:0000313" key="1">
    <source>
        <dbReference type="EMBL" id="MFC4350818.1"/>
    </source>
</evidence>
<dbReference type="Proteomes" id="UP001595799">
    <property type="component" value="Unassembled WGS sequence"/>
</dbReference>
<protein>
    <submittedName>
        <fullName evidence="1">DUF2848 domain-containing protein</fullName>
    </submittedName>
</protein>
<comment type="caution">
    <text evidence="1">The sequence shown here is derived from an EMBL/GenBank/DDBJ whole genome shotgun (WGS) entry which is preliminary data.</text>
</comment>
<sequence>MHFTCNGTALEIDIAHCTVAGWTGRDREAIDHHIKELAALGVTPPSSVPLYYRVSPELLTQTSEIQVVGDNTSGEVEPLLLRAGGQTYLGLASDHTDRDLEAYSVAHSKQVCAKPCAGELWELAPLAARLDELQLRSWILENGEKTLYQEGSLASIRPLDELMDGAGFLEAAADGAAAMLCGTLGVRGDVRPAGEFFMELHDPVEDRSINHSYRIKPLPIVS</sequence>
<name>A0ABV8UK23_9PROT</name>
<organism evidence="1 2">
    <name type="scientific">Fodinicurvata halophila</name>
    <dbReference type="NCBI Taxonomy" id="1419723"/>
    <lineage>
        <taxon>Bacteria</taxon>
        <taxon>Pseudomonadati</taxon>
        <taxon>Pseudomonadota</taxon>
        <taxon>Alphaproteobacteria</taxon>
        <taxon>Rhodospirillales</taxon>
        <taxon>Rhodovibrionaceae</taxon>
        <taxon>Fodinicurvata</taxon>
    </lineage>
</organism>
<evidence type="ECO:0000313" key="2">
    <source>
        <dbReference type="Proteomes" id="UP001595799"/>
    </source>
</evidence>